<keyword evidence="2" id="KW-1185">Reference proteome</keyword>
<accession>X6LA47</accession>
<evidence type="ECO:0000313" key="2">
    <source>
        <dbReference type="Proteomes" id="UP000023152"/>
    </source>
</evidence>
<reference evidence="1 2" key="1">
    <citation type="journal article" date="2013" name="Curr. Biol.">
        <title>The Genome of the Foraminiferan Reticulomyxa filosa.</title>
        <authorList>
            <person name="Glockner G."/>
            <person name="Hulsmann N."/>
            <person name="Schleicher M."/>
            <person name="Noegel A.A."/>
            <person name="Eichinger L."/>
            <person name="Gallinger C."/>
            <person name="Pawlowski J."/>
            <person name="Sierra R."/>
            <person name="Euteneuer U."/>
            <person name="Pillet L."/>
            <person name="Moustafa A."/>
            <person name="Platzer M."/>
            <person name="Groth M."/>
            <person name="Szafranski K."/>
            <person name="Schliwa M."/>
        </authorList>
    </citation>
    <scope>NUCLEOTIDE SEQUENCE [LARGE SCALE GENOMIC DNA]</scope>
</reference>
<gene>
    <name evidence="1" type="ORF">RFI_39122</name>
</gene>
<evidence type="ECO:0000313" key="1">
    <source>
        <dbReference type="EMBL" id="ETN98388.1"/>
    </source>
</evidence>
<organism evidence="1 2">
    <name type="scientific">Reticulomyxa filosa</name>
    <dbReference type="NCBI Taxonomy" id="46433"/>
    <lineage>
        <taxon>Eukaryota</taxon>
        <taxon>Sar</taxon>
        <taxon>Rhizaria</taxon>
        <taxon>Retaria</taxon>
        <taxon>Foraminifera</taxon>
        <taxon>Monothalamids</taxon>
        <taxon>Reticulomyxidae</taxon>
        <taxon>Reticulomyxa</taxon>
    </lineage>
</organism>
<dbReference type="EMBL" id="ASPP01046838">
    <property type="protein sequence ID" value="ETN98388.1"/>
    <property type="molecule type" value="Genomic_DNA"/>
</dbReference>
<protein>
    <submittedName>
        <fullName evidence="1">Uncharacterized protein</fullName>
    </submittedName>
</protein>
<sequence>MDVSEELNVLSSTINGVGAVRRHLNTFNSLSAYIACSSNSCCHNQSNTERCQSIYDNTDSNLSMSLLSDKYIIEHCWNTIWMQLHVATPANREIGIRLGNFRNVLKKLINLYLVNKSKLHHHHTKDEGDDVSPWLIRQNAMQLCRCLTRHSIGTYHSYISNVYFVISLYNQGKRRTDSITGVVVVDAPLDNDGNIQVDAYSMENFPCTCNPAISQFKQRMDTRCPEQWENNRE</sequence>
<name>X6LA47_RETFI</name>
<proteinExistence type="predicted"/>
<comment type="caution">
    <text evidence="1">The sequence shown here is derived from an EMBL/GenBank/DDBJ whole genome shotgun (WGS) entry which is preliminary data.</text>
</comment>
<dbReference type="AlphaFoldDB" id="X6LA47"/>
<dbReference type="Proteomes" id="UP000023152">
    <property type="component" value="Unassembled WGS sequence"/>
</dbReference>